<feature type="disulfide bond" evidence="8">
    <location>
        <begin position="24"/>
        <end position="33"/>
    </location>
</feature>
<evidence type="ECO:0000256" key="5">
    <source>
        <dbReference type="ARBA" id="ARBA00023157"/>
    </source>
</evidence>
<feature type="non-terminal residue" evidence="10">
    <location>
        <position position="98"/>
    </location>
</feature>
<keyword evidence="5 8" id="KW-1015">Disulfide bond</keyword>
<dbReference type="AlphaFoldDB" id="A0A401RG75"/>
<keyword evidence="11" id="KW-1185">Reference proteome</keyword>
<evidence type="ECO:0000256" key="4">
    <source>
        <dbReference type="ARBA" id="ARBA00022737"/>
    </source>
</evidence>
<dbReference type="PROSITE" id="PS50027">
    <property type="entry name" value="EGF_LAM_2"/>
    <property type="match status" value="2"/>
</dbReference>
<feature type="disulfide bond" evidence="8">
    <location>
        <begin position="73"/>
        <end position="82"/>
    </location>
</feature>
<dbReference type="PANTHER" id="PTHR10574:SF444">
    <property type="entry name" value="BASEMENT MEMBRANE-SPECIFIC HEPARAN SULFATE PROTEOGLYCAN CORE PROTEIN"/>
    <property type="match status" value="1"/>
</dbReference>
<dbReference type="Gene3D" id="2.10.25.10">
    <property type="entry name" value="Laminin"/>
    <property type="match status" value="2"/>
</dbReference>
<dbReference type="PRINTS" id="PR00011">
    <property type="entry name" value="EGFLAMININ"/>
</dbReference>
<feature type="disulfide bond" evidence="8">
    <location>
        <begin position="52"/>
        <end position="64"/>
    </location>
</feature>
<accession>A0A401RG75</accession>
<dbReference type="GO" id="GO:0009888">
    <property type="term" value="P:tissue development"/>
    <property type="evidence" value="ECO:0007669"/>
    <property type="project" value="TreeGrafter"/>
</dbReference>
<feature type="domain" description="Laminin EGF-like" evidence="9">
    <location>
        <begin position="52"/>
        <end position="98"/>
    </location>
</feature>
<evidence type="ECO:0000256" key="7">
    <source>
        <dbReference type="ARBA" id="ARBA00023292"/>
    </source>
</evidence>
<dbReference type="FunFam" id="2.10.25.10:FF:000224">
    <property type="entry name" value="Usherin"/>
    <property type="match status" value="1"/>
</dbReference>
<sequence>CACDPIGSTNGLQNCDPGRGQCECLPHVIGRDCSQCEPGYYDLRPTMGCLSCACHPLGSRNSFCQGQTGQCNCRPGVEGRACDRCQRGYFDFSQWGCQ</sequence>
<keyword evidence="3" id="KW-0732">Signal</keyword>
<dbReference type="EMBL" id="BEZZ01008070">
    <property type="protein sequence ID" value="GCC17137.1"/>
    <property type="molecule type" value="Genomic_DNA"/>
</dbReference>
<organism evidence="10 11">
    <name type="scientific">Chiloscyllium punctatum</name>
    <name type="common">Brownbanded bambooshark</name>
    <name type="synonym">Hemiscyllium punctatum</name>
    <dbReference type="NCBI Taxonomy" id="137246"/>
    <lineage>
        <taxon>Eukaryota</taxon>
        <taxon>Metazoa</taxon>
        <taxon>Chordata</taxon>
        <taxon>Craniata</taxon>
        <taxon>Vertebrata</taxon>
        <taxon>Chondrichthyes</taxon>
        <taxon>Elasmobranchii</taxon>
        <taxon>Galeomorphii</taxon>
        <taxon>Galeoidea</taxon>
        <taxon>Orectolobiformes</taxon>
        <taxon>Hemiscylliidae</taxon>
        <taxon>Chiloscyllium</taxon>
    </lineage>
</organism>
<dbReference type="OrthoDB" id="5984158at2759"/>
<feature type="disulfide bond" evidence="8">
    <location>
        <begin position="54"/>
        <end position="71"/>
    </location>
</feature>
<evidence type="ECO:0000256" key="6">
    <source>
        <dbReference type="ARBA" id="ARBA00023180"/>
    </source>
</evidence>
<feature type="non-terminal residue" evidence="10">
    <location>
        <position position="1"/>
    </location>
</feature>
<dbReference type="Proteomes" id="UP000287033">
    <property type="component" value="Unassembled WGS sequence"/>
</dbReference>
<evidence type="ECO:0000313" key="11">
    <source>
        <dbReference type="Proteomes" id="UP000287033"/>
    </source>
</evidence>
<comment type="subcellular location">
    <subcellularLocation>
        <location evidence="1">Secreted</location>
    </subcellularLocation>
</comment>
<evidence type="ECO:0000256" key="1">
    <source>
        <dbReference type="ARBA" id="ARBA00004613"/>
    </source>
</evidence>
<proteinExistence type="predicted"/>
<comment type="caution">
    <text evidence="10">The sequence shown here is derived from an EMBL/GenBank/DDBJ whole genome shotgun (WGS) entry which is preliminary data.</text>
</comment>
<evidence type="ECO:0000256" key="3">
    <source>
        <dbReference type="ARBA" id="ARBA00022729"/>
    </source>
</evidence>
<evidence type="ECO:0000259" key="9">
    <source>
        <dbReference type="PROSITE" id="PS50027"/>
    </source>
</evidence>
<dbReference type="GO" id="GO:0009887">
    <property type="term" value="P:animal organ morphogenesis"/>
    <property type="evidence" value="ECO:0007669"/>
    <property type="project" value="TreeGrafter"/>
</dbReference>
<comment type="caution">
    <text evidence="8">Lacks conserved residue(s) required for the propagation of feature annotation.</text>
</comment>
<dbReference type="Pfam" id="PF00053">
    <property type="entry name" value="EGF_laminin"/>
    <property type="match status" value="2"/>
</dbReference>
<dbReference type="OMA" id="ICDELYG"/>
<name>A0A401RG75_CHIPU</name>
<dbReference type="InterPro" id="IPR050440">
    <property type="entry name" value="Laminin/Netrin_ECM"/>
</dbReference>
<evidence type="ECO:0000256" key="8">
    <source>
        <dbReference type="PROSITE-ProRule" id="PRU00460"/>
    </source>
</evidence>
<feature type="domain" description="Laminin EGF-like" evidence="9">
    <location>
        <begin position="1"/>
        <end position="51"/>
    </location>
</feature>
<dbReference type="CDD" id="cd00055">
    <property type="entry name" value="EGF_Lam"/>
    <property type="match status" value="2"/>
</dbReference>
<dbReference type="GO" id="GO:0005576">
    <property type="term" value="C:extracellular region"/>
    <property type="evidence" value="ECO:0007669"/>
    <property type="project" value="UniProtKB-SubCell"/>
</dbReference>
<keyword evidence="2" id="KW-0964">Secreted</keyword>
<dbReference type="PANTHER" id="PTHR10574">
    <property type="entry name" value="NETRIN/LAMININ-RELATED"/>
    <property type="match status" value="1"/>
</dbReference>
<gene>
    <name evidence="10" type="ORF">chiPu_0022469</name>
</gene>
<keyword evidence="4" id="KW-0677">Repeat</keyword>
<evidence type="ECO:0000313" key="10">
    <source>
        <dbReference type="EMBL" id="GCC17137.1"/>
    </source>
</evidence>
<keyword evidence="7 8" id="KW-0424">Laminin EGF-like domain</keyword>
<dbReference type="STRING" id="137246.A0A401RG75"/>
<keyword evidence="6" id="KW-0325">Glycoprotein</keyword>
<dbReference type="PROSITE" id="PS01248">
    <property type="entry name" value="EGF_LAM_1"/>
    <property type="match status" value="2"/>
</dbReference>
<dbReference type="InterPro" id="IPR002049">
    <property type="entry name" value="LE_dom"/>
</dbReference>
<evidence type="ECO:0000256" key="2">
    <source>
        <dbReference type="ARBA" id="ARBA00022525"/>
    </source>
</evidence>
<dbReference type="SUPFAM" id="SSF57196">
    <property type="entry name" value="EGF/Laminin"/>
    <property type="match status" value="2"/>
</dbReference>
<reference evidence="10 11" key="1">
    <citation type="journal article" date="2018" name="Nat. Ecol. Evol.">
        <title>Shark genomes provide insights into elasmobranch evolution and the origin of vertebrates.</title>
        <authorList>
            <person name="Hara Y"/>
            <person name="Yamaguchi K"/>
            <person name="Onimaru K"/>
            <person name="Kadota M"/>
            <person name="Koyanagi M"/>
            <person name="Keeley SD"/>
            <person name="Tatsumi K"/>
            <person name="Tanaka K"/>
            <person name="Motone F"/>
            <person name="Kageyama Y"/>
            <person name="Nozu R"/>
            <person name="Adachi N"/>
            <person name="Nishimura O"/>
            <person name="Nakagawa R"/>
            <person name="Tanegashima C"/>
            <person name="Kiyatake I"/>
            <person name="Matsumoto R"/>
            <person name="Murakumo K"/>
            <person name="Nishida K"/>
            <person name="Terakita A"/>
            <person name="Kuratani S"/>
            <person name="Sato K"/>
            <person name="Hyodo S Kuraku.S."/>
        </authorList>
    </citation>
    <scope>NUCLEOTIDE SEQUENCE [LARGE SCALE GENOMIC DNA]</scope>
</reference>
<dbReference type="SMART" id="SM00180">
    <property type="entry name" value="EGF_Lam"/>
    <property type="match status" value="2"/>
</dbReference>
<dbReference type="FunFam" id="2.10.25.10:FF:000728">
    <property type="entry name" value="Laminin subunit gamma 1"/>
    <property type="match status" value="1"/>
</dbReference>
<protein>
    <recommendedName>
        <fullName evidence="9">Laminin EGF-like domain-containing protein</fullName>
    </recommendedName>
</protein>